<accession>A0A7J7JAF3</accession>
<dbReference type="EMBL" id="VXIV02002780">
    <property type="protein sequence ID" value="KAF6022957.1"/>
    <property type="molecule type" value="Genomic_DNA"/>
</dbReference>
<keyword evidence="2" id="KW-1185">Reference proteome</keyword>
<gene>
    <name evidence="1" type="ORF">EB796_018738</name>
</gene>
<evidence type="ECO:0000313" key="1">
    <source>
        <dbReference type="EMBL" id="KAF6022957.1"/>
    </source>
</evidence>
<name>A0A7J7JAF3_BUGNE</name>
<organism evidence="1 2">
    <name type="scientific">Bugula neritina</name>
    <name type="common">Brown bryozoan</name>
    <name type="synonym">Sertularia neritina</name>
    <dbReference type="NCBI Taxonomy" id="10212"/>
    <lineage>
        <taxon>Eukaryota</taxon>
        <taxon>Metazoa</taxon>
        <taxon>Spiralia</taxon>
        <taxon>Lophotrochozoa</taxon>
        <taxon>Bryozoa</taxon>
        <taxon>Gymnolaemata</taxon>
        <taxon>Cheilostomatida</taxon>
        <taxon>Flustrina</taxon>
        <taxon>Buguloidea</taxon>
        <taxon>Bugulidae</taxon>
        <taxon>Bugula</taxon>
    </lineage>
</organism>
<reference evidence="1" key="1">
    <citation type="submission" date="2020-06" db="EMBL/GenBank/DDBJ databases">
        <title>Draft genome of Bugula neritina, a colonial animal packing powerful symbionts and potential medicines.</title>
        <authorList>
            <person name="Rayko M."/>
        </authorList>
    </citation>
    <scope>NUCLEOTIDE SEQUENCE [LARGE SCALE GENOMIC DNA]</scope>
    <source>
        <strain evidence="1">Kwan_BN1</strain>
    </source>
</reference>
<dbReference type="AlphaFoldDB" id="A0A7J7JAF3"/>
<comment type="caution">
    <text evidence="1">The sequence shown here is derived from an EMBL/GenBank/DDBJ whole genome shotgun (WGS) entry which is preliminary data.</text>
</comment>
<dbReference type="Proteomes" id="UP000593567">
    <property type="component" value="Unassembled WGS sequence"/>
</dbReference>
<evidence type="ECO:0000313" key="2">
    <source>
        <dbReference type="Proteomes" id="UP000593567"/>
    </source>
</evidence>
<sequence length="134" mass="14089">MSSATGRPVIGGGGLAVDASDAQIIAYLQQLEAFRKATEKNNKPDPELGKVLAALSEKSGIKGFLDSFDGKFGQPKQKRGVCKKLSGEGERCVNYLNGPVCPCGDELDCKPDSQFKFGGFGAIAGLHDLVCVPI</sequence>
<protein>
    <submittedName>
        <fullName evidence="1">Uncharacterized protein</fullName>
    </submittedName>
</protein>
<proteinExistence type="predicted"/>